<reference evidence="1 2" key="1">
    <citation type="submission" date="2016-10" db="EMBL/GenBank/DDBJ databases">
        <authorList>
            <person name="de Groot N.N."/>
        </authorList>
    </citation>
    <scope>NUCLEOTIDE SEQUENCE [LARGE SCALE GENOMIC DNA]</scope>
    <source>
        <strain evidence="1 2">DSM 45610</strain>
    </source>
</reference>
<evidence type="ECO:0000313" key="2">
    <source>
        <dbReference type="Proteomes" id="UP000198534"/>
    </source>
</evidence>
<dbReference type="EMBL" id="FNNQ01000001">
    <property type="protein sequence ID" value="SDW03428.1"/>
    <property type="molecule type" value="Genomic_DNA"/>
</dbReference>
<evidence type="ECO:0000313" key="1">
    <source>
        <dbReference type="EMBL" id="SDW03428.1"/>
    </source>
</evidence>
<dbReference type="AlphaFoldDB" id="A0A1H2Q9G4"/>
<proteinExistence type="predicted"/>
<organism evidence="1 2">
    <name type="scientific">Marininema mesophilum</name>
    <dbReference type="NCBI Taxonomy" id="1048340"/>
    <lineage>
        <taxon>Bacteria</taxon>
        <taxon>Bacillati</taxon>
        <taxon>Bacillota</taxon>
        <taxon>Bacilli</taxon>
        <taxon>Bacillales</taxon>
        <taxon>Thermoactinomycetaceae</taxon>
        <taxon>Marininema</taxon>
    </lineage>
</organism>
<dbReference type="Proteomes" id="UP000198534">
    <property type="component" value="Unassembled WGS sequence"/>
</dbReference>
<name>A0A1H2Q9G4_9BACL</name>
<dbReference type="STRING" id="1048340.SAMN05444487_101141"/>
<protein>
    <submittedName>
        <fullName evidence="1">Uncharacterized protein</fullName>
    </submittedName>
</protein>
<accession>A0A1H2Q9G4</accession>
<sequence>MTQAGIVEATAVGQMEEAEVECDDLIEEISSNIRMV</sequence>
<keyword evidence="2" id="KW-1185">Reference proteome</keyword>
<gene>
    <name evidence="1" type="ORF">SAMN05444487_101141</name>
</gene>